<dbReference type="EMBL" id="JACOFX010000001">
    <property type="protein sequence ID" value="MBC3906245.1"/>
    <property type="molecule type" value="Genomic_DNA"/>
</dbReference>
<keyword evidence="2" id="KW-1185">Reference proteome</keyword>
<dbReference type="Proteomes" id="UP000646911">
    <property type="component" value="Unassembled WGS sequence"/>
</dbReference>
<accession>A0ABR6Z3F3</accession>
<evidence type="ECO:0000313" key="2">
    <source>
        <dbReference type="Proteomes" id="UP000646911"/>
    </source>
</evidence>
<evidence type="ECO:0000313" key="1">
    <source>
        <dbReference type="EMBL" id="MBC3906245.1"/>
    </source>
</evidence>
<comment type="caution">
    <text evidence="1">The sequence shown here is derived from an EMBL/GenBank/DDBJ whole genome shotgun (WGS) entry which is preliminary data.</text>
</comment>
<reference evidence="1 2" key="1">
    <citation type="submission" date="2020-08" db="EMBL/GenBank/DDBJ databases">
        <title>Novel species isolated from subtropical streams in China.</title>
        <authorList>
            <person name="Lu H."/>
        </authorList>
    </citation>
    <scope>NUCLEOTIDE SEQUENCE [LARGE SCALE GENOMIC DNA]</scope>
    <source>
        <strain evidence="1 2">NL8W</strain>
    </source>
</reference>
<name>A0ABR6Z3F3_9BURK</name>
<protein>
    <submittedName>
        <fullName evidence="1">Uncharacterized protein</fullName>
    </submittedName>
</protein>
<organism evidence="1 2">
    <name type="scientific">Undibacterium umbellatum</name>
    <dbReference type="NCBI Taxonomy" id="2762300"/>
    <lineage>
        <taxon>Bacteria</taxon>
        <taxon>Pseudomonadati</taxon>
        <taxon>Pseudomonadota</taxon>
        <taxon>Betaproteobacteria</taxon>
        <taxon>Burkholderiales</taxon>
        <taxon>Oxalobacteraceae</taxon>
        <taxon>Undibacterium</taxon>
    </lineage>
</organism>
<proteinExistence type="predicted"/>
<gene>
    <name evidence="1" type="ORF">H8L47_01555</name>
</gene>
<sequence length="84" mass="8799">MSFGKASEKATRQTQNNLLDHAIKSAGLKNDAGLARMLEVAPPVISKIRHKHLPVGATLAVAITEETDLSIADIAAILAGRVTA</sequence>